<sequence length="40" mass="4595">MWRHRLDDEVAYPRLIVDNEHPSAQHAATEPAGTDRGIIR</sequence>
<dbReference type="AlphaFoldDB" id="U3AMM8"/>
<protein>
    <submittedName>
        <fullName evidence="2">Uncharacterized protein</fullName>
    </submittedName>
</protein>
<gene>
    <name evidence="2" type="ORF">MBELCI_2045</name>
</gene>
<reference evidence="2" key="1">
    <citation type="journal article" date="2013" name="Genome Announc.">
        <title>Draft Genome Sequence of Loktanella cinnabarina LL-001T, Isolated from Deep-Sea Floor Sediment.</title>
        <authorList>
            <person name="Nishi S."/>
            <person name="Tsubouchi T."/>
            <person name="Takaki Y."/>
            <person name="Koyanagi R."/>
            <person name="Satoh N."/>
            <person name="Maruyama T."/>
            <person name="Hatada Y."/>
        </authorList>
    </citation>
    <scope>NUCLEOTIDE SEQUENCE [LARGE SCALE GENOMIC DNA]</scope>
    <source>
        <strain evidence="2">LL-001</strain>
    </source>
</reference>
<feature type="region of interest" description="Disordered" evidence="1">
    <location>
        <begin position="21"/>
        <end position="40"/>
    </location>
</feature>
<accession>U3AMM8</accession>
<evidence type="ECO:0000256" key="1">
    <source>
        <dbReference type="SAM" id="MobiDB-lite"/>
    </source>
</evidence>
<proteinExistence type="predicted"/>
<comment type="caution">
    <text evidence="2">The sequence shown here is derived from an EMBL/GenBank/DDBJ whole genome shotgun (WGS) entry which is preliminary data.</text>
</comment>
<organism evidence="2 3">
    <name type="scientific">Limimaricola cinnabarinus LL-001</name>
    <dbReference type="NCBI Taxonomy" id="1337093"/>
    <lineage>
        <taxon>Bacteria</taxon>
        <taxon>Pseudomonadati</taxon>
        <taxon>Pseudomonadota</taxon>
        <taxon>Alphaproteobacteria</taxon>
        <taxon>Rhodobacterales</taxon>
        <taxon>Paracoccaceae</taxon>
        <taxon>Limimaricola</taxon>
    </lineage>
</organism>
<evidence type="ECO:0000313" key="3">
    <source>
        <dbReference type="Proteomes" id="UP000016566"/>
    </source>
</evidence>
<keyword evidence="3" id="KW-1185">Reference proteome</keyword>
<name>U3AMM8_9RHOB</name>
<evidence type="ECO:0000313" key="2">
    <source>
        <dbReference type="EMBL" id="GAD55993.1"/>
    </source>
</evidence>
<dbReference type="STRING" id="1337093.MBELCI_2045"/>
<dbReference type="EMBL" id="BATB01000025">
    <property type="protein sequence ID" value="GAD55993.1"/>
    <property type="molecule type" value="Genomic_DNA"/>
</dbReference>
<dbReference type="Proteomes" id="UP000016566">
    <property type="component" value="Unassembled WGS sequence"/>
</dbReference>